<dbReference type="AlphaFoldDB" id="A0A7J6NXY1"/>
<comment type="caution">
    <text evidence="2">The sequence shown here is derived from an EMBL/GenBank/DDBJ whole genome shotgun (WGS) entry which is preliminary data.</text>
</comment>
<organism evidence="2 3">
    <name type="scientific">Perkinsus olseni</name>
    <name type="common">Perkinsus atlanticus</name>
    <dbReference type="NCBI Taxonomy" id="32597"/>
    <lineage>
        <taxon>Eukaryota</taxon>
        <taxon>Sar</taxon>
        <taxon>Alveolata</taxon>
        <taxon>Perkinsozoa</taxon>
        <taxon>Perkinsea</taxon>
        <taxon>Perkinsida</taxon>
        <taxon>Perkinsidae</taxon>
        <taxon>Perkinsus</taxon>
    </lineage>
</organism>
<reference evidence="2 3" key="1">
    <citation type="submission" date="2020-04" db="EMBL/GenBank/DDBJ databases">
        <title>Perkinsus olseni comparative genomics.</title>
        <authorList>
            <person name="Bogema D.R."/>
        </authorList>
    </citation>
    <scope>NUCLEOTIDE SEQUENCE [LARGE SCALE GENOMIC DNA]</scope>
    <source>
        <strain evidence="2">00978-12</strain>
    </source>
</reference>
<dbReference type="Proteomes" id="UP000541610">
    <property type="component" value="Unassembled WGS sequence"/>
</dbReference>
<gene>
    <name evidence="2" type="ORF">FOZ60_002892</name>
</gene>
<evidence type="ECO:0000256" key="1">
    <source>
        <dbReference type="SAM" id="MobiDB-lite"/>
    </source>
</evidence>
<evidence type="ECO:0000313" key="3">
    <source>
        <dbReference type="Proteomes" id="UP000541610"/>
    </source>
</evidence>
<evidence type="ECO:0000313" key="2">
    <source>
        <dbReference type="EMBL" id="KAF4688360.1"/>
    </source>
</evidence>
<name>A0A7J6NXY1_PEROL</name>
<proteinExistence type="predicted"/>
<protein>
    <submittedName>
        <fullName evidence="2">Uncharacterized protein</fullName>
    </submittedName>
</protein>
<accession>A0A7J6NXY1</accession>
<feature type="region of interest" description="Disordered" evidence="1">
    <location>
        <begin position="234"/>
        <end position="258"/>
    </location>
</feature>
<dbReference type="EMBL" id="JABANP010000154">
    <property type="protein sequence ID" value="KAF4688360.1"/>
    <property type="molecule type" value="Genomic_DNA"/>
</dbReference>
<sequence length="258" mass="29061">MAVKRLFIAAATLKKALNPYNWFSQPVHDPTFPPLTGQKLLIDQGNGAACYYGWGELDQPYRQSLSVEADWFTGLRTAKIVCPRDGTRKAFSSTFAWFDGKNALKEYNLNYPYATTKSSFVFKEPPLDDTGTDPLAAIDKKAFYGSLTMLYNKATKLGLKGFSEDQKNYMAEHLEDLGQHGEDAANELRVICVGIRATLMEKLETFDNLCDEVRDSSEKAVEYAELAGRRLEEKDGQTVITRDSKKLGESKRLREVRT</sequence>